<gene>
    <name evidence="5" type="ORF">ACFPQ6_09660</name>
</gene>
<dbReference type="PANTHER" id="PTHR43132:SF6">
    <property type="entry name" value="HTH-TYPE TRANSCRIPTIONAL REPRESSOR CZRA"/>
    <property type="match status" value="1"/>
</dbReference>
<organism evidence="5 6">
    <name type="scientific">Deinococcus petrolearius</name>
    <dbReference type="NCBI Taxonomy" id="1751295"/>
    <lineage>
        <taxon>Bacteria</taxon>
        <taxon>Thermotogati</taxon>
        <taxon>Deinococcota</taxon>
        <taxon>Deinococci</taxon>
        <taxon>Deinococcales</taxon>
        <taxon>Deinococcaceae</taxon>
        <taxon>Deinococcus</taxon>
    </lineage>
</organism>
<dbReference type="SUPFAM" id="SSF46785">
    <property type="entry name" value="Winged helix' DNA-binding domain"/>
    <property type="match status" value="1"/>
</dbReference>
<dbReference type="PROSITE" id="PS50987">
    <property type="entry name" value="HTH_ARSR_2"/>
    <property type="match status" value="1"/>
</dbReference>
<dbReference type="InterPro" id="IPR036390">
    <property type="entry name" value="WH_DNA-bd_sf"/>
</dbReference>
<protein>
    <submittedName>
        <fullName evidence="5">DUF5937 family protein</fullName>
    </submittedName>
</protein>
<comment type="caution">
    <text evidence="5">The sequence shown here is derived from an EMBL/GenBank/DDBJ whole genome shotgun (WGS) entry which is preliminary data.</text>
</comment>
<dbReference type="InterPro" id="IPR001845">
    <property type="entry name" value="HTH_ArsR_DNA-bd_dom"/>
</dbReference>
<evidence type="ECO:0000313" key="5">
    <source>
        <dbReference type="EMBL" id="MFC5848576.1"/>
    </source>
</evidence>
<dbReference type="Pfam" id="PF19361">
    <property type="entry name" value="DUF5937"/>
    <property type="match status" value="1"/>
</dbReference>
<evidence type="ECO:0000256" key="3">
    <source>
        <dbReference type="ARBA" id="ARBA00023163"/>
    </source>
</evidence>
<dbReference type="Proteomes" id="UP001595979">
    <property type="component" value="Unassembled WGS sequence"/>
</dbReference>
<evidence type="ECO:0000256" key="2">
    <source>
        <dbReference type="ARBA" id="ARBA00023125"/>
    </source>
</evidence>
<dbReference type="InterPro" id="IPR045981">
    <property type="entry name" value="DUF5937"/>
</dbReference>
<evidence type="ECO:0000313" key="6">
    <source>
        <dbReference type="Proteomes" id="UP001595979"/>
    </source>
</evidence>
<dbReference type="PANTHER" id="PTHR43132">
    <property type="entry name" value="ARSENICAL RESISTANCE OPERON REPRESSOR ARSR-RELATED"/>
    <property type="match status" value="1"/>
</dbReference>
<keyword evidence="6" id="KW-1185">Reference proteome</keyword>
<sequence>MIVLTLTPQDLTKLRFAFSPLWELVASVRALRAPSEQAIHASWTRRVREAVSPSDLAHLFALVPAQGYAPNFLTPPPVTPFPDFPAELAALRETPPEIVVADIQEALAAHLVPDRARLTPYLTEPEVQLTALVDVLERYWAVALAPEWSRVRRVLERDMEWRARTLALYGPETLFAELHPLTKYRNGVLTVNLHHWHWEGTAAGRGLLLLPSVFAWPGLYATVEEPWHPTLAYTAWGSANLWWDEPPSLPQTAQVVLGERQAALLALLCVPMTTQELARRLNLTSSAISQRVRALRAVGLVSSSRAGKFVWHQLSVRGLHVLHVVSNGEDAP</sequence>
<proteinExistence type="predicted"/>
<dbReference type="EMBL" id="JBHSOH010000008">
    <property type="protein sequence ID" value="MFC5848576.1"/>
    <property type="molecule type" value="Genomic_DNA"/>
</dbReference>
<evidence type="ECO:0000256" key="1">
    <source>
        <dbReference type="ARBA" id="ARBA00023015"/>
    </source>
</evidence>
<dbReference type="InterPro" id="IPR036388">
    <property type="entry name" value="WH-like_DNA-bd_sf"/>
</dbReference>
<keyword evidence="2" id="KW-0238">DNA-binding</keyword>
<dbReference type="InterPro" id="IPR051011">
    <property type="entry name" value="Metal_resp_trans_reg"/>
</dbReference>
<dbReference type="RefSeq" id="WP_380048794.1">
    <property type="nucleotide sequence ID" value="NZ_JBHSOH010000008.1"/>
</dbReference>
<keyword evidence="3" id="KW-0804">Transcription</keyword>
<keyword evidence="1" id="KW-0805">Transcription regulation</keyword>
<dbReference type="CDD" id="cd00090">
    <property type="entry name" value="HTH_ARSR"/>
    <property type="match status" value="1"/>
</dbReference>
<dbReference type="InterPro" id="IPR019885">
    <property type="entry name" value="Tscrpt_reg_HTH_AsnC-type_CS"/>
</dbReference>
<feature type="domain" description="HTH arsR-type" evidence="4">
    <location>
        <begin position="241"/>
        <end position="332"/>
    </location>
</feature>
<dbReference type="SMART" id="SM00418">
    <property type="entry name" value="HTH_ARSR"/>
    <property type="match status" value="1"/>
</dbReference>
<name>A0ABW1DLI8_9DEIO</name>
<reference evidence="6" key="1">
    <citation type="journal article" date="2019" name="Int. J. Syst. Evol. Microbiol.">
        <title>The Global Catalogue of Microorganisms (GCM) 10K type strain sequencing project: providing services to taxonomists for standard genome sequencing and annotation.</title>
        <authorList>
            <consortium name="The Broad Institute Genomics Platform"/>
            <consortium name="The Broad Institute Genome Sequencing Center for Infectious Disease"/>
            <person name="Wu L."/>
            <person name="Ma J."/>
        </authorList>
    </citation>
    <scope>NUCLEOTIDE SEQUENCE [LARGE SCALE GENOMIC DNA]</scope>
    <source>
        <strain evidence="6">CGMCC 1.15053</strain>
    </source>
</reference>
<accession>A0ABW1DLI8</accession>
<dbReference type="PROSITE" id="PS00519">
    <property type="entry name" value="HTH_ASNC_1"/>
    <property type="match status" value="1"/>
</dbReference>
<dbReference type="Pfam" id="PF01022">
    <property type="entry name" value="HTH_5"/>
    <property type="match status" value="1"/>
</dbReference>
<dbReference type="InterPro" id="IPR011991">
    <property type="entry name" value="ArsR-like_HTH"/>
</dbReference>
<dbReference type="Gene3D" id="1.10.10.10">
    <property type="entry name" value="Winged helix-like DNA-binding domain superfamily/Winged helix DNA-binding domain"/>
    <property type="match status" value="1"/>
</dbReference>
<evidence type="ECO:0000259" key="4">
    <source>
        <dbReference type="PROSITE" id="PS50987"/>
    </source>
</evidence>